<evidence type="ECO:0000259" key="3">
    <source>
        <dbReference type="Pfam" id="PF00294"/>
    </source>
</evidence>
<dbReference type="PANTHER" id="PTHR10584">
    <property type="entry name" value="SUGAR KINASE"/>
    <property type="match status" value="1"/>
</dbReference>
<evidence type="ECO:0000256" key="2">
    <source>
        <dbReference type="ARBA" id="ARBA00022777"/>
    </source>
</evidence>
<dbReference type="AlphaFoldDB" id="A0A1F6AFU8"/>
<accession>A0A1F6AFU8</accession>
<sequence>MNKIIRFASIGDCCADIYDDGTVKLGGTAYNVALAASKAGAHTSIISAIGTDSIGNKFLQSFKKNNIDFTHLTRISGNTDTIKIKLVNTKPTYSDWKTAAIKTVTSDRTFLRSHDAARAVLFTSTKRLFDEFCSIDLRKTLKIGDFAGTSLDSYPVSIIKQYAKSLDVIIKSVEDSRSLAILQQLSFHCLVLALLGKRGSIVFTKNKMYKESSLAVQTKNTTGAGDVYQAYFVVTYLQTKDIQKSMKIASQAAAKAIS</sequence>
<gene>
    <name evidence="4" type="ORF">A3A79_00015</name>
</gene>
<dbReference type="Gene3D" id="3.40.1190.20">
    <property type="match status" value="1"/>
</dbReference>
<name>A0A1F6AFU8_9BACT</name>
<dbReference type="Proteomes" id="UP000178759">
    <property type="component" value="Unassembled WGS sequence"/>
</dbReference>
<dbReference type="InterPro" id="IPR011611">
    <property type="entry name" value="PfkB_dom"/>
</dbReference>
<organism evidence="4 5">
    <name type="scientific">Candidatus Gottesmanbacteria bacterium RIFCSPLOWO2_01_FULL_43_11b</name>
    <dbReference type="NCBI Taxonomy" id="1798392"/>
    <lineage>
        <taxon>Bacteria</taxon>
        <taxon>Candidatus Gottesmaniibacteriota</taxon>
    </lineage>
</organism>
<dbReference type="SUPFAM" id="SSF53613">
    <property type="entry name" value="Ribokinase-like"/>
    <property type="match status" value="1"/>
</dbReference>
<dbReference type="PANTHER" id="PTHR10584:SF166">
    <property type="entry name" value="RIBOKINASE"/>
    <property type="match status" value="1"/>
</dbReference>
<keyword evidence="1" id="KW-0808">Transferase</keyword>
<evidence type="ECO:0000256" key="1">
    <source>
        <dbReference type="ARBA" id="ARBA00022679"/>
    </source>
</evidence>
<dbReference type="Pfam" id="PF00294">
    <property type="entry name" value="PfkB"/>
    <property type="match status" value="1"/>
</dbReference>
<proteinExistence type="predicted"/>
<evidence type="ECO:0000313" key="5">
    <source>
        <dbReference type="Proteomes" id="UP000178759"/>
    </source>
</evidence>
<dbReference type="InterPro" id="IPR029056">
    <property type="entry name" value="Ribokinase-like"/>
</dbReference>
<feature type="domain" description="Carbohydrate kinase PfkB" evidence="3">
    <location>
        <begin position="22"/>
        <end position="257"/>
    </location>
</feature>
<evidence type="ECO:0000313" key="4">
    <source>
        <dbReference type="EMBL" id="OGG23594.1"/>
    </source>
</evidence>
<protein>
    <recommendedName>
        <fullName evidence="3">Carbohydrate kinase PfkB domain-containing protein</fullName>
    </recommendedName>
</protein>
<dbReference type="EMBL" id="MFJV01000001">
    <property type="protein sequence ID" value="OGG23594.1"/>
    <property type="molecule type" value="Genomic_DNA"/>
</dbReference>
<keyword evidence="2" id="KW-0418">Kinase</keyword>
<dbReference type="STRING" id="1798392.A3A79_00015"/>
<reference evidence="4 5" key="1">
    <citation type="journal article" date="2016" name="Nat. Commun.">
        <title>Thousands of microbial genomes shed light on interconnected biogeochemical processes in an aquifer system.</title>
        <authorList>
            <person name="Anantharaman K."/>
            <person name="Brown C.T."/>
            <person name="Hug L.A."/>
            <person name="Sharon I."/>
            <person name="Castelle C.J."/>
            <person name="Probst A.J."/>
            <person name="Thomas B.C."/>
            <person name="Singh A."/>
            <person name="Wilkins M.J."/>
            <person name="Karaoz U."/>
            <person name="Brodie E.L."/>
            <person name="Williams K.H."/>
            <person name="Hubbard S.S."/>
            <person name="Banfield J.F."/>
        </authorList>
    </citation>
    <scope>NUCLEOTIDE SEQUENCE [LARGE SCALE GENOMIC DNA]</scope>
</reference>
<dbReference type="GO" id="GO:0016301">
    <property type="term" value="F:kinase activity"/>
    <property type="evidence" value="ECO:0007669"/>
    <property type="project" value="UniProtKB-KW"/>
</dbReference>
<comment type="caution">
    <text evidence="4">The sequence shown here is derived from an EMBL/GenBank/DDBJ whole genome shotgun (WGS) entry which is preliminary data.</text>
</comment>